<sequence length="42" mass="4618">MAERPYGGLENPISGKGQLDLRLLAQRCGEAKLRGALHLKRT</sequence>
<dbReference type="EMBL" id="CADCVG010000049">
    <property type="protein sequence ID" value="CAA9452938.1"/>
    <property type="molecule type" value="Genomic_DNA"/>
</dbReference>
<proteinExistence type="predicted"/>
<protein>
    <submittedName>
        <fullName evidence="1">Uncharacterized protein</fullName>
    </submittedName>
</protein>
<name>A0A6J4QS40_9ACTN</name>
<reference evidence="1" key="1">
    <citation type="submission" date="2020-02" db="EMBL/GenBank/DDBJ databases">
        <authorList>
            <person name="Meier V. D."/>
        </authorList>
    </citation>
    <scope>NUCLEOTIDE SEQUENCE</scope>
    <source>
        <strain evidence="1">AVDCRST_MAG14</strain>
    </source>
</reference>
<dbReference type="AlphaFoldDB" id="A0A6J4QS40"/>
<organism evidence="1">
    <name type="scientific">uncultured Rubrobacteraceae bacterium</name>
    <dbReference type="NCBI Taxonomy" id="349277"/>
    <lineage>
        <taxon>Bacteria</taxon>
        <taxon>Bacillati</taxon>
        <taxon>Actinomycetota</taxon>
        <taxon>Rubrobacteria</taxon>
        <taxon>Rubrobacterales</taxon>
        <taxon>Rubrobacteraceae</taxon>
        <taxon>environmental samples</taxon>
    </lineage>
</organism>
<gene>
    <name evidence="1" type="ORF">AVDCRST_MAG14-1173</name>
</gene>
<evidence type="ECO:0000313" key="1">
    <source>
        <dbReference type="EMBL" id="CAA9452938.1"/>
    </source>
</evidence>
<accession>A0A6J4QS40</accession>